<keyword evidence="4 7" id="KW-0560">Oxidoreductase</keyword>
<dbReference type="STRING" id="1160718.SU9_04016"/>
<evidence type="ECO:0000256" key="2">
    <source>
        <dbReference type="ARBA" id="ARBA00022617"/>
    </source>
</evidence>
<evidence type="ECO:0000256" key="3">
    <source>
        <dbReference type="ARBA" id="ARBA00022723"/>
    </source>
</evidence>
<dbReference type="Proteomes" id="UP000009036">
    <property type="component" value="Chromosome"/>
</dbReference>
<dbReference type="InterPro" id="IPR036396">
    <property type="entry name" value="Cyt_P450_sf"/>
</dbReference>
<dbReference type="GO" id="GO:0005506">
    <property type="term" value="F:iron ion binding"/>
    <property type="evidence" value="ECO:0007669"/>
    <property type="project" value="InterPro"/>
</dbReference>
<gene>
    <name evidence="9" type="ORF">SU9_027565</name>
    <name evidence="8" type="ORF">SU9_04016</name>
</gene>
<dbReference type="PANTHER" id="PTHR46696">
    <property type="entry name" value="P450, PUTATIVE (EUROFUNG)-RELATED"/>
    <property type="match status" value="1"/>
</dbReference>
<dbReference type="KEGG" id="sauh:SU9_027565"/>
<keyword evidence="2 7" id="KW-0349">Heme</keyword>
<keyword evidence="5 7" id="KW-0408">Iron</keyword>
<dbReference type="OrthoDB" id="3218463at2"/>
<evidence type="ECO:0000313" key="9">
    <source>
        <dbReference type="EMBL" id="QTZ94742.1"/>
    </source>
</evidence>
<dbReference type="Gene3D" id="1.10.630.10">
    <property type="entry name" value="Cytochrome P450"/>
    <property type="match status" value="1"/>
</dbReference>
<keyword evidence="10" id="KW-1185">Reference proteome</keyword>
<accession>J2K7E5</accession>
<sequence>MPTDETFPFTPADPLDPPERYAALLRDEPVARVALPTGDLVWLVSRHEDVRRVLADQRFSRQAITAPGAPRLLPLAEGSKSIFVMDPPEHSRLRRLVSGAFSPARIRALGTEVRALADDLVAAMRRSGPPADLVAGLAQPLPITVICRLLGVPYEDVDRFRAWTDVMLSYDRERREEVVAARGALSRYLTRLIDAKRAAPTDDVLMDLINAADDGDRLDDEELLAFGYTLLGAGYHATTSGLVHAVLTLLRRPADLERLRKEPELLPVAVEELLRRSQAGGGLGALRIALEEVELHGVRIAAGDAVLPLINAANQDSEVFPDPAELLLDRTPNPHLSFGHGIHHCLGAQLGRMELELGIGALLRELPGLRLAVPEGELEWSSGLAFSRPRTVPLAW</sequence>
<evidence type="ECO:0000256" key="5">
    <source>
        <dbReference type="ARBA" id="ARBA00023004"/>
    </source>
</evidence>
<evidence type="ECO:0000313" key="8">
    <source>
        <dbReference type="EMBL" id="EJJ08385.1"/>
    </source>
</evidence>
<comment type="similarity">
    <text evidence="1 7">Belongs to the cytochrome P450 family.</text>
</comment>
<evidence type="ECO:0000256" key="7">
    <source>
        <dbReference type="RuleBase" id="RU000461"/>
    </source>
</evidence>
<keyword evidence="3 7" id="KW-0479">Metal-binding</keyword>
<organism evidence="8">
    <name type="scientific">Streptomyces auratus AGR0001</name>
    <dbReference type="NCBI Taxonomy" id="1160718"/>
    <lineage>
        <taxon>Bacteria</taxon>
        <taxon>Bacillati</taxon>
        <taxon>Actinomycetota</taxon>
        <taxon>Actinomycetes</taxon>
        <taxon>Kitasatosporales</taxon>
        <taxon>Streptomycetaceae</taxon>
        <taxon>Streptomyces</taxon>
    </lineage>
</organism>
<dbReference type="PRINTS" id="PR00359">
    <property type="entry name" value="BP450"/>
</dbReference>
<proteinExistence type="inferred from homology"/>
<dbReference type="PATRIC" id="fig|1160718.3.peg.830"/>
<dbReference type="FunFam" id="1.10.630.10:FF:000018">
    <property type="entry name" value="Cytochrome P450 monooxygenase"/>
    <property type="match status" value="1"/>
</dbReference>
<dbReference type="InterPro" id="IPR001128">
    <property type="entry name" value="Cyt_P450"/>
</dbReference>
<evidence type="ECO:0000256" key="6">
    <source>
        <dbReference type="ARBA" id="ARBA00023033"/>
    </source>
</evidence>
<dbReference type="SUPFAM" id="SSF48264">
    <property type="entry name" value="Cytochrome P450"/>
    <property type="match status" value="1"/>
</dbReference>
<dbReference type="PANTHER" id="PTHR46696:SF1">
    <property type="entry name" value="CYTOCHROME P450 YJIB-RELATED"/>
    <property type="match status" value="1"/>
</dbReference>
<evidence type="ECO:0000256" key="4">
    <source>
        <dbReference type="ARBA" id="ARBA00023002"/>
    </source>
</evidence>
<dbReference type="EMBL" id="AJGV01000031">
    <property type="protein sequence ID" value="EJJ08385.1"/>
    <property type="molecule type" value="Genomic_DNA"/>
</dbReference>
<dbReference type="eggNOG" id="COG2124">
    <property type="taxonomic scope" value="Bacteria"/>
</dbReference>
<dbReference type="PROSITE" id="PS00086">
    <property type="entry name" value="CYTOCHROME_P450"/>
    <property type="match status" value="1"/>
</dbReference>
<dbReference type="CDD" id="cd11031">
    <property type="entry name" value="Cyp158A-like"/>
    <property type="match status" value="1"/>
</dbReference>
<reference evidence="8" key="1">
    <citation type="journal article" date="2012" name="J. Bacteriol.">
        <title>Genome Sequence of Streptomyces auratus Strain AGR0001, a Phoslactomycin-Producing Actinomycete.</title>
        <authorList>
            <person name="Han X."/>
            <person name="Li M."/>
            <person name="Ding Z."/>
            <person name="Zhao J."/>
            <person name="Ji K."/>
            <person name="Wen M."/>
            <person name="Lu T."/>
        </authorList>
    </citation>
    <scope>NUCLEOTIDE SEQUENCE [LARGE SCALE GENOMIC DNA]</scope>
    <source>
        <strain evidence="8">AGR0001</strain>
    </source>
</reference>
<keyword evidence="6 7" id="KW-0503">Monooxygenase</keyword>
<evidence type="ECO:0000256" key="1">
    <source>
        <dbReference type="ARBA" id="ARBA00010617"/>
    </source>
</evidence>
<dbReference type="GO" id="GO:0020037">
    <property type="term" value="F:heme binding"/>
    <property type="evidence" value="ECO:0007669"/>
    <property type="project" value="InterPro"/>
</dbReference>
<dbReference type="HOGENOM" id="CLU_033716_1_1_11"/>
<protein>
    <submittedName>
        <fullName evidence="8">Cytochrome P450</fullName>
    </submittedName>
</protein>
<dbReference type="GO" id="GO:0016705">
    <property type="term" value="F:oxidoreductase activity, acting on paired donors, with incorporation or reduction of molecular oxygen"/>
    <property type="evidence" value="ECO:0007669"/>
    <property type="project" value="InterPro"/>
</dbReference>
<dbReference type="AlphaFoldDB" id="J2K7E5"/>
<dbReference type="Pfam" id="PF00067">
    <property type="entry name" value="p450"/>
    <property type="match status" value="1"/>
</dbReference>
<reference evidence="9" key="2">
    <citation type="submission" date="2021-04" db="EMBL/GenBank/DDBJ databases">
        <authorList>
            <person name="Wen M.-L."/>
            <person name="Han X.-L."/>
            <person name="Xiong J."/>
        </authorList>
    </citation>
    <scope>NUCLEOTIDE SEQUENCE</scope>
    <source>
        <strain evidence="9">AGR0001</strain>
    </source>
</reference>
<dbReference type="RefSeq" id="WP_006602385.1">
    <property type="nucleotide sequence ID" value="NZ_CP072931.1"/>
</dbReference>
<evidence type="ECO:0000313" key="10">
    <source>
        <dbReference type="Proteomes" id="UP000009036"/>
    </source>
</evidence>
<dbReference type="EMBL" id="CP072931">
    <property type="protein sequence ID" value="QTZ94742.1"/>
    <property type="molecule type" value="Genomic_DNA"/>
</dbReference>
<dbReference type="InterPro" id="IPR017972">
    <property type="entry name" value="Cyt_P450_CS"/>
</dbReference>
<dbReference type="InterPro" id="IPR002397">
    <property type="entry name" value="Cyt_P450_B"/>
</dbReference>
<dbReference type="GO" id="GO:0004497">
    <property type="term" value="F:monooxygenase activity"/>
    <property type="evidence" value="ECO:0007669"/>
    <property type="project" value="UniProtKB-KW"/>
</dbReference>
<name>J2K7E5_9ACTN</name>